<dbReference type="EMBL" id="QFPP01000034">
    <property type="protein sequence ID" value="PZQ77008.1"/>
    <property type="molecule type" value="Genomic_DNA"/>
</dbReference>
<sequence length="210" mass="22932">MRKILASLSALAVMWSMSGAVHADDYGCRVMLCLSNPNGPMAEQQCQPPIQKFLEGQAKEPKDPFPSCPEAAPSTMTPFVRPYDKCPAGTTTLGESIEVLQLSPAQFKDMQKNAIRLGNYIDLGDNGEWPVGIVGIGEGDMTTRSQQQNKICVSNPLGTLKFKRGSSSVDGNAEYKSYQVYEKAATIAPADKPRVVDIYIDGSLYRSVRY</sequence>
<name>A0A2W5QIG8_VARPD</name>
<feature type="chain" id="PRO_5015856624" evidence="1">
    <location>
        <begin position="24"/>
        <end position="210"/>
    </location>
</feature>
<evidence type="ECO:0000313" key="2">
    <source>
        <dbReference type="EMBL" id="PZQ77008.1"/>
    </source>
</evidence>
<evidence type="ECO:0000313" key="3">
    <source>
        <dbReference type="Proteomes" id="UP000249135"/>
    </source>
</evidence>
<proteinExistence type="predicted"/>
<feature type="signal peptide" evidence="1">
    <location>
        <begin position="1"/>
        <end position="23"/>
    </location>
</feature>
<reference evidence="2 3" key="1">
    <citation type="submission" date="2017-08" db="EMBL/GenBank/DDBJ databases">
        <title>Infants hospitalized years apart are colonized by the same room-sourced microbial strains.</title>
        <authorList>
            <person name="Brooks B."/>
            <person name="Olm M.R."/>
            <person name="Firek B.A."/>
            <person name="Baker R."/>
            <person name="Thomas B.C."/>
            <person name="Morowitz M.J."/>
            <person name="Banfield J.F."/>
        </authorList>
    </citation>
    <scope>NUCLEOTIDE SEQUENCE [LARGE SCALE GENOMIC DNA]</scope>
    <source>
        <strain evidence="2">S2_005_003_R2_41</strain>
    </source>
</reference>
<comment type="caution">
    <text evidence="2">The sequence shown here is derived from an EMBL/GenBank/DDBJ whole genome shotgun (WGS) entry which is preliminary data.</text>
</comment>
<gene>
    <name evidence="2" type="ORF">DI563_05385</name>
</gene>
<dbReference type="AlphaFoldDB" id="A0A2W5QIG8"/>
<accession>A0A2W5QIG8</accession>
<protein>
    <submittedName>
        <fullName evidence="2">Uncharacterized protein</fullName>
    </submittedName>
</protein>
<keyword evidence="1" id="KW-0732">Signal</keyword>
<dbReference type="Proteomes" id="UP000249135">
    <property type="component" value="Unassembled WGS sequence"/>
</dbReference>
<evidence type="ECO:0000256" key="1">
    <source>
        <dbReference type="SAM" id="SignalP"/>
    </source>
</evidence>
<organism evidence="2 3">
    <name type="scientific">Variovorax paradoxus</name>
    <dbReference type="NCBI Taxonomy" id="34073"/>
    <lineage>
        <taxon>Bacteria</taxon>
        <taxon>Pseudomonadati</taxon>
        <taxon>Pseudomonadota</taxon>
        <taxon>Betaproteobacteria</taxon>
        <taxon>Burkholderiales</taxon>
        <taxon>Comamonadaceae</taxon>
        <taxon>Variovorax</taxon>
    </lineage>
</organism>